<accession>A0A1C7PCW4</accession>
<dbReference type="CDD" id="cd06445">
    <property type="entry name" value="ATase"/>
    <property type="match status" value="1"/>
</dbReference>
<proteinExistence type="inferred from homology"/>
<evidence type="ECO:0000259" key="10">
    <source>
        <dbReference type="Pfam" id="PF01035"/>
    </source>
</evidence>
<feature type="domain" description="Methylated-DNA-[protein]-cysteine S-methyltransferase DNA binding" evidence="10">
    <location>
        <begin position="72"/>
        <end position="151"/>
    </location>
</feature>
<dbReference type="KEGG" id="agl:PYTT_2550"/>
<dbReference type="SUPFAM" id="SSF53155">
    <property type="entry name" value="Methylated DNA-protein cysteine methyltransferase domain"/>
    <property type="match status" value="1"/>
</dbReference>
<evidence type="ECO:0000256" key="7">
    <source>
        <dbReference type="ARBA" id="ARBA00023204"/>
    </source>
</evidence>
<dbReference type="InterPro" id="IPR036631">
    <property type="entry name" value="MGMT_N_sf"/>
</dbReference>
<dbReference type="Proteomes" id="UP000176204">
    <property type="component" value="Chromosome I"/>
</dbReference>
<keyword evidence="3 9" id="KW-0963">Cytoplasm</keyword>
<dbReference type="InterPro" id="IPR036217">
    <property type="entry name" value="MethylDNA_cys_MeTrfase_DNAb"/>
</dbReference>
<evidence type="ECO:0000256" key="2">
    <source>
        <dbReference type="ARBA" id="ARBA00008711"/>
    </source>
</evidence>
<keyword evidence="7 9" id="KW-0234">DNA repair</keyword>
<keyword evidence="5 9" id="KW-0808">Transferase</keyword>
<dbReference type="GO" id="GO:0006307">
    <property type="term" value="P:DNA alkylation repair"/>
    <property type="evidence" value="ECO:0007669"/>
    <property type="project" value="UniProtKB-UniRule"/>
</dbReference>
<evidence type="ECO:0000256" key="5">
    <source>
        <dbReference type="ARBA" id="ARBA00022679"/>
    </source>
</evidence>
<comment type="similarity">
    <text evidence="2 9">Belongs to the MGMT family.</text>
</comment>
<reference evidence="12" key="1">
    <citation type="submission" date="2016-09" db="EMBL/GenBank/DDBJ databases">
        <authorList>
            <person name="Koehorst J."/>
        </authorList>
    </citation>
    <scope>NUCLEOTIDE SEQUENCE [LARGE SCALE GENOMIC DNA]</scope>
</reference>
<dbReference type="PANTHER" id="PTHR10815:SF5">
    <property type="entry name" value="METHYLATED-DNA--PROTEIN-CYSTEINE METHYLTRANSFERASE"/>
    <property type="match status" value="1"/>
</dbReference>
<protein>
    <recommendedName>
        <fullName evidence="9">Methylated-DNA--protein-cysteine methyltransferase</fullName>
        <ecNumber evidence="9">2.1.1.63</ecNumber>
    </recommendedName>
    <alternativeName>
        <fullName evidence="9">6-O-methylguanine-DNA methyltransferase</fullName>
        <shortName evidence="9">MGMT</shortName>
    </alternativeName>
    <alternativeName>
        <fullName evidence="9">O-6-methylguanine-DNA-alkyltransferase</fullName>
    </alternativeName>
</protein>
<evidence type="ECO:0000313" key="12">
    <source>
        <dbReference type="Proteomes" id="UP000176204"/>
    </source>
</evidence>
<dbReference type="PATRIC" id="fig|1679444.3.peg.2716"/>
<keyword evidence="12" id="KW-1185">Reference proteome</keyword>
<dbReference type="GO" id="GO:0005737">
    <property type="term" value="C:cytoplasm"/>
    <property type="evidence" value="ECO:0007669"/>
    <property type="project" value="UniProtKB-SubCell"/>
</dbReference>
<evidence type="ECO:0000256" key="6">
    <source>
        <dbReference type="ARBA" id="ARBA00022763"/>
    </source>
</evidence>
<comment type="miscellaneous">
    <text evidence="9">This enzyme catalyzes only one turnover and therefore is not strictly catalytic. According to one definition, an enzyme is a biocatalyst that acts repeatedly and over many reaction cycles.</text>
</comment>
<evidence type="ECO:0000256" key="9">
    <source>
        <dbReference type="HAMAP-Rule" id="MF_00772"/>
    </source>
</evidence>
<evidence type="ECO:0000256" key="3">
    <source>
        <dbReference type="ARBA" id="ARBA00022490"/>
    </source>
</evidence>
<comment type="function">
    <text evidence="9">Involved in the cellular defense against the biological effects of O6-methylguanine (O6-MeG) and O4-methylthymine (O4-MeT) in DNA. Repairs the methylated nucleobase in DNA by stoichiometrically transferring the methyl group to a cysteine residue in the enzyme. This is a suicide reaction: the enzyme is irreversibly inactivated.</text>
</comment>
<keyword evidence="6 9" id="KW-0227">DNA damage</keyword>
<dbReference type="PANTHER" id="PTHR10815">
    <property type="entry name" value="METHYLATED-DNA--PROTEIN-CYSTEINE METHYLTRANSFERASE"/>
    <property type="match status" value="1"/>
</dbReference>
<dbReference type="InterPro" id="IPR023546">
    <property type="entry name" value="MGMT"/>
</dbReference>
<dbReference type="GO" id="GO:0003908">
    <property type="term" value="F:methylated-DNA-[protein]-cysteine S-methyltransferase activity"/>
    <property type="evidence" value="ECO:0007669"/>
    <property type="project" value="UniProtKB-UniRule"/>
</dbReference>
<dbReference type="PROSITE" id="PS00374">
    <property type="entry name" value="MGMT"/>
    <property type="match status" value="1"/>
</dbReference>
<keyword evidence="4 9" id="KW-0489">Methyltransferase</keyword>
<evidence type="ECO:0000256" key="1">
    <source>
        <dbReference type="ARBA" id="ARBA00001286"/>
    </source>
</evidence>
<dbReference type="HAMAP" id="MF_00772">
    <property type="entry name" value="OGT"/>
    <property type="match status" value="1"/>
</dbReference>
<gene>
    <name evidence="11" type="ORF">PYTT_2550</name>
</gene>
<dbReference type="AlphaFoldDB" id="A0A1C7PCW4"/>
<sequence length="167" mass="18430">MTVYRDTALGFIGIESDGRAVVRVVLNPPLSCHDQPQAEGDSIIEEAFRQLELYAAGELESFDLPLSPQGTPFMKKVWDALLRIPYGQTASYRDIAEEIGSPKACRAVGMANHRNPIPIFIPCHRVIGCRGELTGYAGGLAMKQRLLDREQRAFLLHTCDGELFASP</sequence>
<feature type="active site" description="Nucleophile; methyl group acceptor" evidence="9">
    <location>
        <position position="123"/>
    </location>
</feature>
<evidence type="ECO:0000313" key="11">
    <source>
        <dbReference type="EMBL" id="SEI01195.1"/>
    </source>
</evidence>
<dbReference type="Pfam" id="PF01035">
    <property type="entry name" value="DNA_binding_1"/>
    <property type="match status" value="1"/>
</dbReference>
<dbReference type="Gene3D" id="1.10.10.10">
    <property type="entry name" value="Winged helix-like DNA-binding domain superfamily/Winged helix DNA-binding domain"/>
    <property type="match status" value="1"/>
</dbReference>
<comment type="catalytic activity">
    <reaction evidence="1 9">
        <text>a 4-O-methyl-thymidine in DNA + L-cysteinyl-[protein] = a thymidine in DNA + S-methyl-L-cysteinyl-[protein]</text>
        <dbReference type="Rhea" id="RHEA:53428"/>
        <dbReference type="Rhea" id="RHEA-COMP:10131"/>
        <dbReference type="Rhea" id="RHEA-COMP:10132"/>
        <dbReference type="Rhea" id="RHEA-COMP:13555"/>
        <dbReference type="Rhea" id="RHEA-COMP:13556"/>
        <dbReference type="ChEBI" id="CHEBI:29950"/>
        <dbReference type="ChEBI" id="CHEBI:82612"/>
        <dbReference type="ChEBI" id="CHEBI:137386"/>
        <dbReference type="ChEBI" id="CHEBI:137387"/>
        <dbReference type="EC" id="2.1.1.63"/>
    </reaction>
</comment>
<dbReference type="STRING" id="1679444.PYTT_2550"/>
<comment type="subcellular location">
    <subcellularLocation>
        <location evidence="9">Cytoplasm</location>
    </subcellularLocation>
</comment>
<dbReference type="GO" id="GO:0032259">
    <property type="term" value="P:methylation"/>
    <property type="evidence" value="ECO:0007669"/>
    <property type="project" value="UniProtKB-KW"/>
</dbReference>
<dbReference type="FunFam" id="1.10.10.10:FF:000214">
    <property type="entry name" value="Methylated-DNA--protein-cysteine methyltransferase"/>
    <property type="match status" value="1"/>
</dbReference>
<evidence type="ECO:0000256" key="4">
    <source>
        <dbReference type="ARBA" id="ARBA00022603"/>
    </source>
</evidence>
<dbReference type="Gene3D" id="3.30.160.70">
    <property type="entry name" value="Methylated DNA-protein cysteine methyltransferase domain"/>
    <property type="match status" value="1"/>
</dbReference>
<dbReference type="OrthoDB" id="9783680at2"/>
<dbReference type="EMBL" id="LT629973">
    <property type="protein sequence ID" value="SEI01195.1"/>
    <property type="molecule type" value="Genomic_DNA"/>
</dbReference>
<dbReference type="SUPFAM" id="SSF46767">
    <property type="entry name" value="Methylated DNA-protein cysteine methyltransferase, C-terminal domain"/>
    <property type="match status" value="1"/>
</dbReference>
<organism evidence="11 12">
    <name type="scientific">Akkermansia glycaniphila</name>
    <dbReference type="NCBI Taxonomy" id="1679444"/>
    <lineage>
        <taxon>Bacteria</taxon>
        <taxon>Pseudomonadati</taxon>
        <taxon>Verrucomicrobiota</taxon>
        <taxon>Verrucomicrobiia</taxon>
        <taxon>Verrucomicrobiales</taxon>
        <taxon>Akkermansiaceae</taxon>
        <taxon>Akkermansia</taxon>
    </lineage>
</organism>
<evidence type="ECO:0000256" key="8">
    <source>
        <dbReference type="ARBA" id="ARBA00049348"/>
    </source>
</evidence>
<dbReference type="InterPro" id="IPR014048">
    <property type="entry name" value="MethylDNA_cys_MeTrfase_DNA-bd"/>
</dbReference>
<dbReference type="EC" id="2.1.1.63" evidence="9"/>
<dbReference type="InterPro" id="IPR036388">
    <property type="entry name" value="WH-like_DNA-bd_sf"/>
</dbReference>
<name>A0A1C7PCW4_9BACT</name>
<comment type="catalytic activity">
    <reaction evidence="8 9">
        <text>a 6-O-methyl-2'-deoxyguanosine in DNA + L-cysteinyl-[protein] = S-methyl-L-cysteinyl-[protein] + a 2'-deoxyguanosine in DNA</text>
        <dbReference type="Rhea" id="RHEA:24000"/>
        <dbReference type="Rhea" id="RHEA-COMP:10131"/>
        <dbReference type="Rhea" id="RHEA-COMP:10132"/>
        <dbReference type="Rhea" id="RHEA-COMP:11367"/>
        <dbReference type="Rhea" id="RHEA-COMP:11368"/>
        <dbReference type="ChEBI" id="CHEBI:29950"/>
        <dbReference type="ChEBI" id="CHEBI:82612"/>
        <dbReference type="ChEBI" id="CHEBI:85445"/>
        <dbReference type="ChEBI" id="CHEBI:85448"/>
        <dbReference type="EC" id="2.1.1.63"/>
    </reaction>
</comment>
<dbReference type="RefSeq" id="WP_067775101.1">
    <property type="nucleotide sequence ID" value="NZ_LIGX01000020.1"/>
</dbReference>
<dbReference type="NCBIfam" id="TIGR00589">
    <property type="entry name" value="ogt"/>
    <property type="match status" value="1"/>
</dbReference>
<dbReference type="InterPro" id="IPR001497">
    <property type="entry name" value="MethylDNA_cys_MeTrfase_AS"/>
</dbReference>